<evidence type="ECO:0000313" key="2">
    <source>
        <dbReference type="EMBL" id="MFA9462395.1"/>
    </source>
</evidence>
<reference evidence="2 3" key="1">
    <citation type="submission" date="2024-08" db="EMBL/GenBank/DDBJ databases">
        <title>Whole-genome sequencing of halo(alkali)philic microorganisms from hypersaline lakes.</title>
        <authorList>
            <person name="Sorokin D.Y."/>
            <person name="Merkel A.Y."/>
            <person name="Messina E."/>
            <person name="Yakimov M."/>
        </authorList>
    </citation>
    <scope>NUCLEOTIDE SEQUENCE [LARGE SCALE GENOMIC DNA]</scope>
    <source>
        <strain evidence="2 3">Cl-TMA</strain>
    </source>
</reference>
<sequence length="120" mass="13214">MEEGANRLSPVITEAVLKSAEYFGIDDAALGGFLGTGPEVIEDYRTGATEIDPESPLGGRARHFVRAFLFLDIIAAGDAVVRNQWLRNYNHALYGVPLELMRDPAGLARVADYLDGHRRR</sequence>
<keyword evidence="3" id="KW-1185">Reference proteome</keyword>
<evidence type="ECO:0000313" key="3">
    <source>
        <dbReference type="Proteomes" id="UP001575181"/>
    </source>
</evidence>
<gene>
    <name evidence="2" type="ORF">ACERLL_16405</name>
</gene>
<evidence type="ECO:0000259" key="1">
    <source>
        <dbReference type="Pfam" id="PF09722"/>
    </source>
</evidence>
<dbReference type="Proteomes" id="UP001575181">
    <property type="component" value="Unassembled WGS sequence"/>
</dbReference>
<protein>
    <submittedName>
        <fullName evidence="2">MbcA/ParS/Xre antitoxin family protein</fullName>
    </submittedName>
</protein>
<dbReference type="EMBL" id="JBGUAW010000013">
    <property type="protein sequence ID" value="MFA9462395.1"/>
    <property type="molecule type" value="Genomic_DNA"/>
</dbReference>
<dbReference type="RefSeq" id="WP_373657183.1">
    <property type="nucleotide sequence ID" value="NZ_JBGUAW010000013.1"/>
</dbReference>
<feature type="domain" description="Antitoxin Xre/MbcA/ParS-like toxin-binding" evidence="1">
    <location>
        <begin position="73"/>
        <end position="118"/>
    </location>
</feature>
<accession>A0ABV4U282</accession>
<comment type="caution">
    <text evidence="2">The sequence shown here is derived from an EMBL/GenBank/DDBJ whole genome shotgun (WGS) entry which is preliminary data.</text>
</comment>
<dbReference type="Pfam" id="PF09722">
    <property type="entry name" value="Xre_MbcA_ParS_C"/>
    <property type="match status" value="1"/>
</dbReference>
<dbReference type="InterPro" id="IPR024467">
    <property type="entry name" value="Xre/MbcA/ParS-like_toxin-bd"/>
</dbReference>
<organism evidence="2 3">
    <name type="scientific">Thiohalorhabdus methylotrophus</name>
    <dbReference type="NCBI Taxonomy" id="3242694"/>
    <lineage>
        <taxon>Bacteria</taxon>
        <taxon>Pseudomonadati</taxon>
        <taxon>Pseudomonadota</taxon>
        <taxon>Gammaproteobacteria</taxon>
        <taxon>Thiohalorhabdales</taxon>
        <taxon>Thiohalorhabdaceae</taxon>
        <taxon>Thiohalorhabdus</taxon>
    </lineage>
</organism>
<name>A0ABV4U282_9GAMM</name>
<proteinExistence type="predicted"/>